<evidence type="ECO:0000313" key="2">
    <source>
        <dbReference type="Proteomes" id="UP000037035"/>
    </source>
</evidence>
<evidence type="ECO:0008006" key="3">
    <source>
        <dbReference type="Google" id="ProtNLM"/>
    </source>
</evidence>
<dbReference type="AlphaFoldDB" id="A0A0L6VHY5"/>
<sequence length="71" mass="7727">MVLAKPQHFDGTCGAADEAFVGQICLHTLTYPNQFPTDASKVVFTVSFMRDYAATWSQPYQQGLPLGTSGL</sequence>
<proteinExistence type="predicted"/>
<keyword evidence="2" id="KW-1185">Reference proteome</keyword>
<dbReference type="EMBL" id="LAVV01006255">
    <property type="protein sequence ID" value="KNZ60376.1"/>
    <property type="molecule type" value="Genomic_DNA"/>
</dbReference>
<dbReference type="VEuPathDB" id="FungiDB:VP01_15632g1"/>
<dbReference type="OrthoDB" id="4847360at2759"/>
<name>A0A0L6VHY5_9BASI</name>
<organism evidence="1 2">
    <name type="scientific">Puccinia sorghi</name>
    <dbReference type="NCBI Taxonomy" id="27349"/>
    <lineage>
        <taxon>Eukaryota</taxon>
        <taxon>Fungi</taxon>
        <taxon>Dikarya</taxon>
        <taxon>Basidiomycota</taxon>
        <taxon>Pucciniomycotina</taxon>
        <taxon>Pucciniomycetes</taxon>
        <taxon>Pucciniales</taxon>
        <taxon>Pucciniaceae</taxon>
        <taxon>Puccinia</taxon>
    </lineage>
</organism>
<protein>
    <recommendedName>
        <fullName evidence="3">Retrotransposon gag domain-containing protein</fullName>
    </recommendedName>
</protein>
<reference evidence="1 2" key="1">
    <citation type="submission" date="2015-08" db="EMBL/GenBank/DDBJ databases">
        <title>Next Generation Sequencing and Analysis of the Genome of Puccinia sorghi L Schw, the Causal Agent of Maize Common Rust.</title>
        <authorList>
            <person name="Rochi L."/>
            <person name="Burguener G."/>
            <person name="Darino M."/>
            <person name="Turjanski A."/>
            <person name="Kreff E."/>
            <person name="Dieguez M.J."/>
            <person name="Sacco F."/>
        </authorList>
    </citation>
    <scope>NUCLEOTIDE SEQUENCE [LARGE SCALE GENOMIC DNA]</scope>
    <source>
        <strain evidence="1 2">RO10H11247</strain>
    </source>
</reference>
<gene>
    <name evidence="1" type="ORF">VP01_15632g1</name>
</gene>
<evidence type="ECO:0000313" key="1">
    <source>
        <dbReference type="EMBL" id="KNZ60376.1"/>
    </source>
</evidence>
<dbReference type="Proteomes" id="UP000037035">
    <property type="component" value="Unassembled WGS sequence"/>
</dbReference>
<comment type="caution">
    <text evidence="1">The sequence shown here is derived from an EMBL/GenBank/DDBJ whole genome shotgun (WGS) entry which is preliminary data.</text>
</comment>
<accession>A0A0L6VHY5</accession>